<dbReference type="GeneID" id="36842149"/>
<sequence length="251" mass="27192">MDVGVALRGGPRSAVAAGAARVAIALAMAASLLLVGADRHWAVVVVGVCVQATVALLLVRACVQRDEYNDAAVVACLAIEPAVRQVGAAPACGAPVSPTCRHCATQCGLGDVVWFSREHREWPVYAASVALCPACQTVDACVWSKRGATVPWTDETECARIHGDNVLCAFGWRDPPLSTALVRHLSVREVTLFHGGWQLTVPFEARQVTMALVLDDSERTHSRLVWHRTERHHAWPWYFMSPQRASAVRGQ</sequence>
<protein>
    <submittedName>
        <fullName evidence="2">Uncharacterized protein</fullName>
    </submittedName>
</protein>
<gene>
    <name evidence="2" type="ORF">pneo_cds_263</name>
</gene>
<dbReference type="EMBL" id="MG011690">
    <property type="protein sequence ID" value="AVK75870.1"/>
    <property type="molecule type" value="Genomic_DNA"/>
</dbReference>
<feature type="transmembrane region" description="Helical" evidence="1">
    <location>
        <begin position="41"/>
        <end position="59"/>
    </location>
</feature>
<keyword evidence="1" id="KW-0472">Membrane</keyword>
<dbReference type="RefSeq" id="YP_009481873.1">
    <property type="nucleotide sequence ID" value="NC_037666.1"/>
</dbReference>
<name>A0A2U7UC18_9VIRU</name>
<feature type="transmembrane region" description="Helical" evidence="1">
    <location>
        <begin position="14"/>
        <end position="35"/>
    </location>
</feature>
<organism evidence="2">
    <name type="scientific">Pandoravirus neocaledonia</name>
    <dbReference type="NCBI Taxonomy" id="2107708"/>
    <lineage>
        <taxon>Viruses</taxon>
        <taxon>Pandoravirus</taxon>
    </lineage>
</organism>
<keyword evidence="1" id="KW-0812">Transmembrane</keyword>
<dbReference type="Proteomes" id="UP000249287">
    <property type="component" value="Segment"/>
</dbReference>
<evidence type="ECO:0000313" key="2">
    <source>
        <dbReference type="EMBL" id="AVK75870.1"/>
    </source>
</evidence>
<proteinExistence type="predicted"/>
<keyword evidence="1" id="KW-1133">Transmembrane helix</keyword>
<dbReference type="KEGG" id="vg:36842149"/>
<evidence type="ECO:0000256" key="1">
    <source>
        <dbReference type="SAM" id="Phobius"/>
    </source>
</evidence>
<reference evidence="2" key="1">
    <citation type="journal article" date="2018" name="Nat. Commun.">
        <title>Diversity and evolution of the emerging Pandoraviridae family.</title>
        <authorList>
            <person name="Legendre M."/>
            <person name="Fabre E."/>
            <person name="Poirot O."/>
            <person name="Jeudy S."/>
            <person name="Lartigue A."/>
            <person name="Alempic J.M."/>
            <person name="Beucher L."/>
            <person name="Philippe N."/>
            <person name="Bertaux L."/>
            <person name="Christo-Foroux E."/>
            <person name="Labadie K."/>
            <person name="Coute Y."/>
            <person name="Abergel C."/>
            <person name="Claverie J.M."/>
        </authorList>
    </citation>
    <scope>NUCLEOTIDE SEQUENCE [LARGE SCALE GENOMIC DNA]</scope>
    <source>
        <strain evidence="2">Neocaledonia</strain>
    </source>
</reference>
<accession>A0A2U7UC18</accession>